<name>A0A9P1E8K6_CUSEU</name>
<organism evidence="2 3">
    <name type="scientific">Cuscuta europaea</name>
    <name type="common">European dodder</name>
    <dbReference type="NCBI Taxonomy" id="41803"/>
    <lineage>
        <taxon>Eukaryota</taxon>
        <taxon>Viridiplantae</taxon>
        <taxon>Streptophyta</taxon>
        <taxon>Embryophyta</taxon>
        <taxon>Tracheophyta</taxon>
        <taxon>Spermatophyta</taxon>
        <taxon>Magnoliopsida</taxon>
        <taxon>eudicotyledons</taxon>
        <taxon>Gunneridae</taxon>
        <taxon>Pentapetalae</taxon>
        <taxon>asterids</taxon>
        <taxon>lamiids</taxon>
        <taxon>Solanales</taxon>
        <taxon>Convolvulaceae</taxon>
        <taxon>Cuscuteae</taxon>
        <taxon>Cuscuta</taxon>
        <taxon>Cuscuta subgen. Cuscuta</taxon>
    </lineage>
</organism>
<evidence type="ECO:0000313" key="2">
    <source>
        <dbReference type="EMBL" id="CAH9087621.1"/>
    </source>
</evidence>
<accession>A0A9P1E8K6</accession>
<proteinExistence type="predicted"/>
<dbReference type="OrthoDB" id="772928at2759"/>
<dbReference type="EMBL" id="CAMAPE010000019">
    <property type="protein sequence ID" value="CAH9087621.1"/>
    <property type="molecule type" value="Genomic_DNA"/>
</dbReference>
<dbReference type="AlphaFoldDB" id="A0A9P1E8K6"/>
<keyword evidence="3" id="KW-1185">Reference proteome</keyword>
<evidence type="ECO:0000313" key="3">
    <source>
        <dbReference type="Proteomes" id="UP001152484"/>
    </source>
</evidence>
<sequence length="194" mass="20443">MASSIKLSLIVFFACSLFLQGTLGEIVCEELPKENCAFSIASSGKRCLLESSPTGEGEVEFQCKTSEVVVGMMAEYIETDDCVAKCGVERNSVGLSSDSLMETEFTRKLCSSECHQNCPNIVDLYFNMAAGEGVYLPELCEKLKNSPHRAMIELLSSGAADTAADSPVTTAAAPADFSTAASLAAAPANAPAFV</sequence>
<feature type="chain" id="PRO_5040244787" description="PAR1 protein" evidence="1">
    <location>
        <begin position="25"/>
        <end position="194"/>
    </location>
</feature>
<protein>
    <recommendedName>
        <fullName evidence="4">PAR1 protein</fullName>
    </recommendedName>
</protein>
<dbReference type="PANTHER" id="PTHR33649">
    <property type="entry name" value="PAR1 PROTEIN"/>
    <property type="match status" value="1"/>
</dbReference>
<dbReference type="Pfam" id="PF06521">
    <property type="entry name" value="PAR1"/>
    <property type="match status" value="1"/>
</dbReference>
<reference evidence="2" key="1">
    <citation type="submission" date="2022-07" db="EMBL/GenBank/DDBJ databases">
        <authorList>
            <person name="Macas J."/>
            <person name="Novak P."/>
            <person name="Neumann P."/>
        </authorList>
    </citation>
    <scope>NUCLEOTIDE SEQUENCE</scope>
</reference>
<dbReference type="Proteomes" id="UP001152484">
    <property type="component" value="Unassembled WGS sequence"/>
</dbReference>
<comment type="caution">
    <text evidence="2">The sequence shown here is derived from an EMBL/GenBank/DDBJ whole genome shotgun (WGS) entry which is preliminary data.</text>
</comment>
<evidence type="ECO:0000256" key="1">
    <source>
        <dbReference type="SAM" id="SignalP"/>
    </source>
</evidence>
<keyword evidence="1" id="KW-0732">Signal</keyword>
<dbReference type="InterPro" id="IPR009489">
    <property type="entry name" value="PAR1"/>
</dbReference>
<gene>
    <name evidence="2" type="ORF">CEURO_LOCUS10137</name>
</gene>
<dbReference type="PANTHER" id="PTHR33649:SF4">
    <property type="entry name" value="PAR1 PROTEIN"/>
    <property type="match status" value="1"/>
</dbReference>
<feature type="signal peptide" evidence="1">
    <location>
        <begin position="1"/>
        <end position="24"/>
    </location>
</feature>
<evidence type="ECO:0008006" key="4">
    <source>
        <dbReference type="Google" id="ProtNLM"/>
    </source>
</evidence>